<keyword evidence="5 8" id="KW-0472">Membrane</keyword>
<feature type="region of interest" description="Disordered" evidence="7">
    <location>
        <begin position="232"/>
        <end position="261"/>
    </location>
</feature>
<dbReference type="GO" id="GO:0005886">
    <property type="term" value="C:plasma membrane"/>
    <property type="evidence" value="ECO:0007669"/>
    <property type="project" value="UniProtKB-SubCell"/>
</dbReference>
<keyword evidence="3 8" id="KW-0812">Transmembrane</keyword>
<dbReference type="InterPro" id="IPR050250">
    <property type="entry name" value="Macrolide_Exporter_MacB"/>
</dbReference>
<comment type="subcellular location">
    <subcellularLocation>
        <location evidence="1">Cell membrane</location>
        <topology evidence="1">Multi-pass membrane protein</topology>
    </subcellularLocation>
</comment>
<reference evidence="10 11" key="1">
    <citation type="submission" date="2014-03" db="EMBL/GenBank/DDBJ databases">
        <title>Genomics of Bifidobacteria.</title>
        <authorList>
            <person name="Ventura M."/>
            <person name="Milani C."/>
            <person name="Lugli G.A."/>
        </authorList>
    </citation>
    <scope>NUCLEOTIDE SEQUENCE [LARGE SCALE GENOMIC DNA]</scope>
    <source>
        <strain evidence="10 11">JCM 13495</strain>
    </source>
</reference>
<comment type="similarity">
    <text evidence="6">Belongs to the ABC-4 integral membrane protein family.</text>
</comment>
<feature type="compositionally biased region" description="Basic and acidic residues" evidence="7">
    <location>
        <begin position="22"/>
        <end position="46"/>
    </location>
</feature>
<dbReference type="STRING" id="356829.BITS_0251"/>
<feature type="region of interest" description="Disordered" evidence="7">
    <location>
        <begin position="119"/>
        <end position="144"/>
    </location>
</feature>
<dbReference type="Proteomes" id="UP000029080">
    <property type="component" value="Unassembled WGS sequence"/>
</dbReference>
<keyword evidence="4 8" id="KW-1133">Transmembrane helix</keyword>
<feature type="compositionally biased region" description="Low complexity" evidence="7">
    <location>
        <begin position="119"/>
        <end position="139"/>
    </location>
</feature>
<evidence type="ECO:0000256" key="6">
    <source>
        <dbReference type="ARBA" id="ARBA00038076"/>
    </source>
</evidence>
<evidence type="ECO:0000256" key="2">
    <source>
        <dbReference type="ARBA" id="ARBA00022475"/>
    </source>
</evidence>
<evidence type="ECO:0000259" key="9">
    <source>
        <dbReference type="Pfam" id="PF02687"/>
    </source>
</evidence>
<accession>A0A087ECR5</accession>
<evidence type="ECO:0000313" key="10">
    <source>
        <dbReference type="EMBL" id="KFJ05566.1"/>
    </source>
</evidence>
<dbReference type="Pfam" id="PF02687">
    <property type="entry name" value="FtsX"/>
    <property type="match status" value="1"/>
</dbReference>
<evidence type="ECO:0000256" key="8">
    <source>
        <dbReference type="SAM" id="Phobius"/>
    </source>
</evidence>
<organism evidence="10 11">
    <name type="scientific">Bifidobacterium tsurumiense</name>
    <dbReference type="NCBI Taxonomy" id="356829"/>
    <lineage>
        <taxon>Bacteria</taxon>
        <taxon>Bacillati</taxon>
        <taxon>Actinomycetota</taxon>
        <taxon>Actinomycetes</taxon>
        <taxon>Bifidobacteriales</taxon>
        <taxon>Bifidobacteriaceae</taxon>
        <taxon>Bifidobacterium</taxon>
    </lineage>
</organism>
<evidence type="ECO:0000313" key="11">
    <source>
        <dbReference type="Proteomes" id="UP000029080"/>
    </source>
</evidence>
<proteinExistence type="inferred from homology"/>
<dbReference type="AlphaFoldDB" id="A0A087ECR5"/>
<evidence type="ECO:0000256" key="5">
    <source>
        <dbReference type="ARBA" id="ARBA00023136"/>
    </source>
</evidence>
<protein>
    <submittedName>
        <fullName evidence="10">Saly-type abc antimicrobial peptide transport system permease component</fullName>
    </submittedName>
</protein>
<evidence type="ECO:0000256" key="3">
    <source>
        <dbReference type="ARBA" id="ARBA00022692"/>
    </source>
</evidence>
<feature type="transmembrane region" description="Helical" evidence="8">
    <location>
        <begin position="73"/>
        <end position="98"/>
    </location>
</feature>
<gene>
    <name evidence="10" type="ORF">BITS_0251</name>
</gene>
<evidence type="ECO:0000256" key="7">
    <source>
        <dbReference type="SAM" id="MobiDB-lite"/>
    </source>
</evidence>
<comment type="caution">
    <text evidence="10">The sequence shown here is derived from an EMBL/GenBank/DDBJ whole genome shotgun (WGS) entry which is preliminary data.</text>
</comment>
<dbReference type="PANTHER" id="PTHR30572">
    <property type="entry name" value="MEMBRANE COMPONENT OF TRANSPORTER-RELATED"/>
    <property type="match status" value="1"/>
</dbReference>
<dbReference type="PANTHER" id="PTHR30572:SF4">
    <property type="entry name" value="ABC TRANSPORTER PERMEASE YTRF"/>
    <property type="match status" value="1"/>
</dbReference>
<keyword evidence="11" id="KW-1185">Reference proteome</keyword>
<feature type="transmembrane region" description="Helical" evidence="8">
    <location>
        <begin position="405"/>
        <end position="425"/>
    </location>
</feature>
<feature type="compositionally biased region" description="Basic and acidic residues" evidence="7">
    <location>
        <begin position="1"/>
        <end position="15"/>
    </location>
</feature>
<dbReference type="EMBL" id="JGZU01000015">
    <property type="protein sequence ID" value="KFJ05566.1"/>
    <property type="molecule type" value="Genomic_DNA"/>
</dbReference>
<feature type="transmembrane region" description="Helical" evidence="8">
    <location>
        <begin position="352"/>
        <end position="376"/>
    </location>
</feature>
<feature type="region of interest" description="Disordered" evidence="7">
    <location>
        <begin position="1"/>
        <end position="51"/>
    </location>
</feature>
<evidence type="ECO:0000256" key="4">
    <source>
        <dbReference type="ARBA" id="ARBA00022989"/>
    </source>
</evidence>
<dbReference type="InterPro" id="IPR003838">
    <property type="entry name" value="ABC3_permease_C"/>
</dbReference>
<keyword evidence="2" id="KW-1003">Cell membrane</keyword>
<dbReference type="eggNOG" id="COG0577">
    <property type="taxonomic scope" value="Bacteria"/>
</dbReference>
<dbReference type="GO" id="GO:0022857">
    <property type="term" value="F:transmembrane transporter activity"/>
    <property type="evidence" value="ECO:0007669"/>
    <property type="project" value="TreeGrafter"/>
</dbReference>
<sequence>MADKSVNPQERELDKNTGTQQEQREHLEQHNSEMADKQQHDQHTDTRTMGGRSNAGMFLAMIWGAVARRHGRAIMAVVASMVGAATLFCLAAICIAVPQQMNEDMRAYGANMVVTPIAQSADSSSDSTQNTTSDAQSQDAEQSKGIAEAMVEHTTEMVEAKSAATYATYRYENVRVNAAPYVMAGIDVNSVRDLNQHWSVDGEWPSDGNVMVGRDVADAMDLQIGSRITVGYRSDDNASDSQSDGSADSATDSGHVSSDIMETDGKEYRVAGILDTGGSEDQIIYATQADVETLTGVKRGVDVIAYSVNASADTLDEIVESINDMTSMHVKAQKVTKITSSDTRIITMLQSLFWVVSLVVLGLTLVGVGTTISSIVSQRRNEIGLRKALGASAAGIGVEFMVESAVYGLIGGVLGTALGYAFAWILTSSVFGRELAFSWWLGACSLILSAIVAVIAALPPVLRATRIDPAVVLREE</sequence>
<name>A0A087ECR5_9BIFI</name>
<feature type="transmembrane region" description="Helical" evidence="8">
    <location>
        <begin position="437"/>
        <end position="458"/>
    </location>
</feature>
<feature type="compositionally biased region" description="Low complexity" evidence="7">
    <location>
        <begin position="239"/>
        <end position="253"/>
    </location>
</feature>
<feature type="domain" description="ABC3 transporter permease C-terminal" evidence="9">
    <location>
        <begin position="355"/>
        <end position="469"/>
    </location>
</feature>
<evidence type="ECO:0000256" key="1">
    <source>
        <dbReference type="ARBA" id="ARBA00004651"/>
    </source>
</evidence>